<organism evidence="2 3">
    <name type="scientific">Leuconostoc pseudomesenteroides</name>
    <dbReference type="NCBI Taxonomy" id="33968"/>
    <lineage>
        <taxon>Bacteria</taxon>
        <taxon>Bacillati</taxon>
        <taxon>Bacillota</taxon>
        <taxon>Bacilli</taxon>
        <taxon>Lactobacillales</taxon>
        <taxon>Lactobacillaceae</taxon>
        <taxon>Leuconostoc</taxon>
    </lineage>
</organism>
<evidence type="ECO:0000313" key="2">
    <source>
        <dbReference type="EMBL" id="QEA43075.1"/>
    </source>
</evidence>
<dbReference type="KEGG" id="lpse:FGL85_08145"/>
<proteinExistence type="predicted"/>
<feature type="transmembrane region" description="Helical" evidence="1">
    <location>
        <begin position="66"/>
        <end position="86"/>
    </location>
</feature>
<dbReference type="EMBL" id="CP042383">
    <property type="protein sequence ID" value="QEA43075.1"/>
    <property type="molecule type" value="Genomic_DNA"/>
</dbReference>
<evidence type="ECO:0000256" key="1">
    <source>
        <dbReference type="SAM" id="Phobius"/>
    </source>
</evidence>
<feature type="transmembrane region" description="Helical" evidence="1">
    <location>
        <begin position="92"/>
        <end position="118"/>
    </location>
</feature>
<gene>
    <name evidence="2" type="ORF">FGL85_08145</name>
</gene>
<reference evidence="2 3" key="1">
    <citation type="submission" date="2019-06" db="EMBL/GenBank/DDBJ databases">
        <title>Genome analyses of bacteria isolated from kimchi.</title>
        <authorList>
            <person name="Lee S."/>
            <person name="Ahn S."/>
            <person name="Roh S."/>
        </authorList>
    </citation>
    <scope>NUCLEOTIDE SEQUENCE [LARGE SCALE GENOMIC DNA]</scope>
    <source>
        <strain evidence="2 3">CBA3630</strain>
    </source>
</reference>
<evidence type="ECO:0008006" key="4">
    <source>
        <dbReference type="Google" id="ProtNLM"/>
    </source>
</evidence>
<keyword evidence="1" id="KW-0472">Membrane</keyword>
<sequence>MKKKDFVTMLTGTISGFFFSIGMCMVLLPEWHLMVPGIFLIAIGGIGAIVALLIRRKMSGLSLWQWNTRIVLNSVFGIVGFLAFSLGMVMSMVWHLMLFGIILGLIGIIMLVTLIPLIKGFEDDADR</sequence>
<evidence type="ECO:0000313" key="3">
    <source>
        <dbReference type="Proteomes" id="UP000321296"/>
    </source>
</evidence>
<name>A0A5B8T578_LEUPS</name>
<protein>
    <recommendedName>
        <fullName evidence="4">MFS transporter</fullName>
    </recommendedName>
</protein>
<keyword evidence="1" id="KW-1133">Transmembrane helix</keyword>
<dbReference type="RefSeq" id="WP_147652056.1">
    <property type="nucleotide sequence ID" value="NZ_CP042383.1"/>
</dbReference>
<feature type="transmembrane region" description="Helical" evidence="1">
    <location>
        <begin position="34"/>
        <end position="54"/>
    </location>
</feature>
<keyword evidence="1" id="KW-0812">Transmembrane</keyword>
<feature type="transmembrane region" description="Helical" evidence="1">
    <location>
        <begin position="7"/>
        <end position="28"/>
    </location>
</feature>
<dbReference type="AlphaFoldDB" id="A0A5B8T578"/>
<accession>A0A5B8T578</accession>
<dbReference type="Proteomes" id="UP000321296">
    <property type="component" value="Chromosome"/>
</dbReference>